<sequence length="707" mass="80946">MKVTWKQHVSIHAPKTEPDDRHEDIKLSANSARKAKTHAQRVIAMLYCIVILAIGMSIVLYCTGARIAELEPVFVSFFTIMYVTSVIGLAYMLWYVVHNRHATIEAIERGDLSATRILFSMRGEPVSLYLRFAICIFAIMAIAFASCRAYEVSMRKSNYLLVSIYTASKISFFIVQTVFFLVLHRLVVLANVRMFSVILLHTLTVNLCVWVESAIEKVSLAMIVEHSSENIADDSRGYTLAATHYFLPAIPEYCAIGVAVTYEMAQRIGQLKQIEAHHEKTEKHEKRPQLQTYVGLMLGSILSVLVLVIVLYLETAGHGIDYHRPIWHLTETILLFICALILSVAGIVTVRKLKFSVNFAKNSLDEKLLLVTFFLTVNFFVACCVLCVAYLTSGLLTEKETYKMAAQLVNLIMELIQIMVQTYLIHDMFYRCCHHESYWKTRPGRGIIAILSAINFCLWMIYSFQTKHNDVLLTLSAKLYQKAEQQGLHMFIVVMLPMVMLFRYHSSVCLAVSFERVYEDEVTRYESMLRWIKQDTTKEFLHSQKLALEPRWDTELEMPSQISKADSQGPGTRPRASSHPVLKCMSTIDREVSSLGEQSNQNSMDMFDRPDPEYNPQDTISSLYKEQGRRGTRINLEMARIRVAASEFEHRMTEQKLKQQKMREMKAAKSLSSELHKRFGHDRFNPAGDLAHSSSEYALDKREHTGK</sequence>
<feature type="transmembrane region" description="Helical" evidence="12">
    <location>
        <begin position="293"/>
        <end position="313"/>
    </location>
</feature>
<feature type="transmembrane region" description="Helical" evidence="12">
    <location>
        <begin position="128"/>
        <end position="147"/>
    </location>
</feature>
<keyword evidence="14" id="KW-1185">Reference proteome</keyword>
<feature type="transmembrane region" description="Helical" evidence="12">
    <location>
        <begin position="404"/>
        <end position="425"/>
    </location>
</feature>
<keyword evidence="5 12" id="KW-0812">Transmembrane</keyword>
<feature type="transmembrane region" description="Helical" evidence="12">
    <location>
        <begin position="325"/>
        <end position="348"/>
    </location>
</feature>
<proteinExistence type="inferred from homology"/>
<evidence type="ECO:0000256" key="9">
    <source>
        <dbReference type="ARBA" id="ARBA00023136"/>
    </source>
</evidence>
<feature type="transmembrane region" description="Helical" evidence="12">
    <location>
        <begin position="194"/>
        <end position="215"/>
    </location>
</feature>
<feature type="transmembrane region" description="Helical" evidence="12">
    <location>
        <begin position="446"/>
        <end position="465"/>
    </location>
</feature>
<accession>A0A4E0RKK5</accession>
<comment type="subcellular location">
    <subcellularLocation>
        <location evidence="1">Cell membrane</location>
        <topology evidence="1">Multi-pass membrane protein</topology>
    </subcellularLocation>
</comment>
<evidence type="ECO:0000256" key="4">
    <source>
        <dbReference type="ARBA" id="ARBA00022475"/>
    </source>
</evidence>
<comment type="similarity">
    <text evidence="2">Belongs to the otopetrin family.</text>
</comment>
<evidence type="ECO:0000256" key="10">
    <source>
        <dbReference type="ARBA" id="ARBA00023303"/>
    </source>
</evidence>
<feature type="compositionally biased region" description="Basic and acidic residues" evidence="11">
    <location>
        <begin position="674"/>
        <end position="684"/>
    </location>
</feature>
<feature type="compositionally biased region" description="Polar residues" evidence="11">
    <location>
        <begin position="560"/>
        <end position="570"/>
    </location>
</feature>
<dbReference type="PANTHER" id="PTHR21522">
    <property type="entry name" value="PROTON CHANNEL OTOP"/>
    <property type="match status" value="1"/>
</dbReference>
<evidence type="ECO:0000256" key="7">
    <source>
        <dbReference type="ARBA" id="ARBA00022989"/>
    </source>
</evidence>
<keyword evidence="6" id="KW-0375">Hydrogen ion transport</keyword>
<keyword evidence="4" id="KW-1003">Cell membrane</keyword>
<gene>
    <name evidence="13" type="ORF">D915_002020</name>
</gene>
<feature type="transmembrane region" description="Helical" evidence="12">
    <location>
        <begin position="159"/>
        <end position="182"/>
    </location>
</feature>
<evidence type="ECO:0008006" key="15">
    <source>
        <dbReference type="Google" id="ProtNLM"/>
    </source>
</evidence>
<name>A0A4E0RKK5_FASHE</name>
<organism evidence="13 14">
    <name type="scientific">Fasciola hepatica</name>
    <name type="common">Liver fluke</name>
    <dbReference type="NCBI Taxonomy" id="6192"/>
    <lineage>
        <taxon>Eukaryota</taxon>
        <taxon>Metazoa</taxon>
        <taxon>Spiralia</taxon>
        <taxon>Lophotrochozoa</taxon>
        <taxon>Platyhelminthes</taxon>
        <taxon>Trematoda</taxon>
        <taxon>Digenea</taxon>
        <taxon>Plagiorchiida</taxon>
        <taxon>Echinostomata</taxon>
        <taxon>Echinostomatoidea</taxon>
        <taxon>Fasciolidae</taxon>
        <taxon>Fasciola</taxon>
    </lineage>
</organism>
<reference evidence="13" key="1">
    <citation type="submission" date="2019-03" db="EMBL/GenBank/DDBJ databases">
        <title>Improved annotation for the trematode Fasciola hepatica.</title>
        <authorList>
            <person name="Choi Y.-J."/>
            <person name="Martin J."/>
            <person name="Mitreva M."/>
        </authorList>
    </citation>
    <scope>NUCLEOTIDE SEQUENCE [LARGE SCALE GENOMIC DNA]</scope>
</reference>
<feature type="compositionally biased region" description="Basic and acidic residues" evidence="11">
    <location>
        <begin position="698"/>
        <end position="707"/>
    </location>
</feature>
<dbReference type="Proteomes" id="UP000230066">
    <property type="component" value="Unassembled WGS sequence"/>
</dbReference>
<dbReference type="AlphaFoldDB" id="A0A4E0RKK5"/>
<evidence type="ECO:0000256" key="2">
    <source>
        <dbReference type="ARBA" id="ARBA00006513"/>
    </source>
</evidence>
<evidence type="ECO:0000256" key="3">
    <source>
        <dbReference type="ARBA" id="ARBA00022448"/>
    </source>
</evidence>
<keyword evidence="8" id="KW-0406">Ion transport</keyword>
<protein>
    <recommendedName>
        <fullName evidence="15">Otopetrin</fullName>
    </recommendedName>
</protein>
<feature type="region of interest" description="Disordered" evidence="11">
    <location>
        <begin position="1"/>
        <end position="22"/>
    </location>
</feature>
<keyword evidence="10" id="KW-0407">Ion channel</keyword>
<keyword evidence="3" id="KW-0813">Transport</keyword>
<keyword evidence="9 12" id="KW-0472">Membrane</keyword>
<dbReference type="PANTHER" id="PTHR21522:SF32">
    <property type="entry name" value="OTOPETRIN-2"/>
    <property type="match status" value="1"/>
</dbReference>
<evidence type="ECO:0000256" key="11">
    <source>
        <dbReference type="SAM" id="MobiDB-lite"/>
    </source>
</evidence>
<dbReference type="GO" id="GO:0005886">
    <property type="term" value="C:plasma membrane"/>
    <property type="evidence" value="ECO:0007669"/>
    <property type="project" value="UniProtKB-SubCell"/>
</dbReference>
<feature type="region of interest" description="Disordered" evidence="11">
    <location>
        <begin position="661"/>
        <end position="707"/>
    </location>
</feature>
<dbReference type="GO" id="GO:0015252">
    <property type="term" value="F:proton channel activity"/>
    <property type="evidence" value="ECO:0007669"/>
    <property type="project" value="InterPro"/>
</dbReference>
<evidence type="ECO:0000313" key="13">
    <source>
        <dbReference type="EMBL" id="THD27141.1"/>
    </source>
</evidence>
<feature type="transmembrane region" description="Helical" evidence="12">
    <location>
        <begin position="368"/>
        <end position="392"/>
    </location>
</feature>
<feature type="region of interest" description="Disordered" evidence="11">
    <location>
        <begin position="558"/>
        <end position="582"/>
    </location>
</feature>
<evidence type="ECO:0000256" key="1">
    <source>
        <dbReference type="ARBA" id="ARBA00004651"/>
    </source>
</evidence>
<dbReference type="InterPro" id="IPR004878">
    <property type="entry name" value="Otopetrin"/>
</dbReference>
<evidence type="ECO:0000313" key="14">
    <source>
        <dbReference type="Proteomes" id="UP000230066"/>
    </source>
</evidence>
<feature type="transmembrane region" description="Helical" evidence="12">
    <location>
        <begin position="485"/>
        <end position="504"/>
    </location>
</feature>
<evidence type="ECO:0000256" key="6">
    <source>
        <dbReference type="ARBA" id="ARBA00022781"/>
    </source>
</evidence>
<comment type="caution">
    <text evidence="13">The sequence shown here is derived from an EMBL/GenBank/DDBJ whole genome shotgun (WGS) entry which is preliminary data.</text>
</comment>
<dbReference type="EMBL" id="JXXN02000515">
    <property type="protein sequence ID" value="THD27141.1"/>
    <property type="molecule type" value="Genomic_DNA"/>
</dbReference>
<keyword evidence="7 12" id="KW-1133">Transmembrane helix</keyword>
<evidence type="ECO:0000256" key="5">
    <source>
        <dbReference type="ARBA" id="ARBA00022692"/>
    </source>
</evidence>
<evidence type="ECO:0000256" key="8">
    <source>
        <dbReference type="ARBA" id="ARBA00023065"/>
    </source>
</evidence>
<feature type="transmembrane region" description="Helical" evidence="12">
    <location>
        <begin position="42"/>
        <end position="61"/>
    </location>
</feature>
<dbReference type="Pfam" id="PF03189">
    <property type="entry name" value="Otopetrin"/>
    <property type="match status" value="1"/>
</dbReference>
<evidence type="ECO:0000256" key="12">
    <source>
        <dbReference type="SAM" id="Phobius"/>
    </source>
</evidence>
<feature type="transmembrane region" description="Helical" evidence="12">
    <location>
        <begin position="73"/>
        <end position="94"/>
    </location>
</feature>